<evidence type="ECO:0000313" key="5">
    <source>
        <dbReference type="Proteomes" id="UP000287166"/>
    </source>
</evidence>
<feature type="compositionally biased region" description="Acidic residues" evidence="2">
    <location>
        <begin position="1158"/>
        <end position="1256"/>
    </location>
</feature>
<keyword evidence="1" id="KW-0479">Metal-binding</keyword>
<feature type="domain" description="C2H2-type" evidence="3">
    <location>
        <begin position="3"/>
        <end position="33"/>
    </location>
</feature>
<sequence length="1256" mass="141594">MHFQCLPTCGRSFDSQHGLSIHQASCKELNERDSTLNNLAEKLAAKAARKRRRIDDNAAMATAPPDAAGPGFMPDGHEPLDVEMADVGGVGPSPAAEVSIPMPDQYQGPEVGLDVPTGRGLRKKQPTWKVLEHLPEPSTPFPDPVEVPEPGDEYVRSPEANDSAETSIILRVVRTAKNIFGLFREYQKLPSHNPDDTTSLSDMAYVQPSNSDTAHSRHALAVPSNPIAAMASSSFAPFANMSIFRLMNWMWSGSHIKSIDELDKLVNGVILAPDFHKEDLQGFDVKRETAKLDKAAQSTETVAQDGWNEAEVEIEVPDGKKHQSESDGSIPCFKVPGLHHRSLIKVIKATRTDPAAVDFHTTPFKQFWQQASGSTERVYDELYSTDAFIDAHEDLLQKPQEPGCTLERSISALMFWSDSTHLASFGNASLWPLYLFFGNQSKYICCKPRAAACHHIAYIPKLPDTFYDFYYSLTGNGPSADILTHCRRELMHAVWRLLLDEDFMHAYEHGIVIQCADGVTRRIYPRIFTYSADYPEKVLLATVRNLGKCMKRDDARRVKEERINDSSFRNKISIARKAVYELGKTIKSTVVEALLAAYSFVPTSNAFSEKLSPLGFNLFGMLVVDLMHEFELGVWKAVFTHLIRILVAVGGDAVAKFNYRYREVPTFGRSTIRRFSQNVSALKKLAARDYEDFLQCALPVFEGLLPEPYNKEILDLLFTLAEWHAGAKLRLHTETILKILREVTTELGARLRKFVKNTCPQFDTKELPRKEAARGRRRQTKKTTASMAGTGGAKRKMLNLGTYKCHALGDYPRQIEIYGTTDSYSTQPGELEHRRVKRYYARTNKNNATRQITLLQRREQIMQTRTLNFTVQKPLGRRLRRSAVSSGQPEVLPYTPPEAHHHISHSRNFPVKLSVWLGDNLDDPLMKDFLPKLQDHLLGRLFSPGLAADGHQFAQEDRNRLLIQNHRIFAHQVLRINYTSYDVRRCQDSINPRNHADIMTLAPEHGHSDDTHPFAYGRVLGIFHADIVHNIPGSGPVLQCLEFLWVHWFRRDRHWKAGFGRKRLHRVEFVPTAEPNASGFLDPDEVIRGVHLIPAFAHGYAATQLDDSTESSDWKYYYVNCFVDRDMYICHLGDGVGHYIVNMTEAREDGTEERQATEDDGEHEEAREDGEEEKEDSEGEDEDENANKDSEDEDGEDGEDGEDDDGEDGEDDDGEDGEDDDGEDGEDDDGEDGKDLDEEDDGEGLPDEAEEGYGEL</sequence>
<dbReference type="EMBL" id="BFAD01000001">
    <property type="protein sequence ID" value="GBE78097.1"/>
    <property type="molecule type" value="Genomic_DNA"/>
</dbReference>
<dbReference type="OrthoDB" id="3208495at2759"/>
<dbReference type="InterPro" id="IPR041078">
    <property type="entry name" value="Plavaka"/>
</dbReference>
<feature type="region of interest" description="Disordered" evidence="2">
    <location>
        <begin position="768"/>
        <end position="790"/>
    </location>
</feature>
<proteinExistence type="predicted"/>
<dbReference type="AlphaFoldDB" id="A0A401G7G2"/>
<protein>
    <recommendedName>
        <fullName evidence="3">C2H2-type domain-containing protein</fullName>
    </recommendedName>
</protein>
<dbReference type="STRING" id="139825.A0A401G7G2"/>
<feature type="region of interest" description="Disordered" evidence="2">
    <location>
        <begin position="1147"/>
        <end position="1256"/>
    </location>
</feature>
<keyword evidence="1" id="KW-0862">Zinc</keyword>
<feature type="compositionally biased region" description="Low complexity" evidence="2">
    <location>
        <begin position="57"/>
        <end position="70"/>
    </location>
</feature>
<feature type="compositionally biased region" description="Basic and acidic residues" evidence="2">
    <location>
        <begin position="1147"/>
        <end position="1157"/>
    </location>
</feature>
<evidence type="ECO:0000259" key="3">
    <source>
        <dbReference type="PROSITE" id="PS50157"/>
    </source>
</evidence>
<keyword evidence="1" id="KW-0863">Zinc-finger</keyword>
<dbReference type="RefSeq" id="XP_027609010.1">
    <property type="nucleotide sequence ID" value="XM_027753209.1"/>
</dbReference>
<dbReference type="GeneID" id="38775014"/>
<dbReference type="InParanoid" id="A0A401G7G2"/>
<evidence type="ECO:0000256" key="2">
    <source>
        <dbReference type="SAM" id="MobiDB-lite"/>
    </source>
</evidence>
<name>A0A401G7G2_9APHY</name>
<feature type="region of interest" description="Disordered" evidence="2">
    <location>
        <begin position="51"/>
        <end position="123"/>
    </location>
</feature>
<dbReference type="PROSITE" id="PS50157">
    <property type="entry name" value="ZINC_FINGER_C2H2_2"/>
    <property type="match status" value="1"/>
</dbReference>
<dbReference type="GO" id="GO:0008270">
    <property type="term" value="F:zinc ion binding"/>
    <property type="evidence" value="ECO:0007669"/>
    <property type="project" value="UniProtKB-KW"/>
</dbReference>
<comment type="caution">
    <text evidence="4">The sequence shown here is derived from an EMBL/GenBank/DDBJ whole genome shotgun (WGS) entry which is preliminary data.</text>
</comment>
<accession>A0A401G7G2</accession>
<gene>
    <name evidence="4" type="ORF">SCP_0109790</name>
</gene>
<evidence type="ECO:0000256" key="1">
    <source>
        <dbReference type="PROSITE-ProRule" id="PRU00042"/>
    </source>
</evidence>
<evidence type="ECO:0000313" key="4">
    <source>
        <dbReference type="EMBL" id="GBE78097.1"/>
    </source>
</evidence>
<dbReference type="Proteomes" id="UP000287166">
    <property type="component" value="Unassembled WGS sequence"/>
</dbReference>
<reference evidence="4 5" key="1">
    <citation type="journal article" date="2018" name="Sci. Rep.">
        <title>Genome sequence of the cauliflower mushroom Sparassis crispa (Hanabiratake) and its association with beneficial usage.</title>
        <authorList>
            <person name="Kiyama R."/>
            <person name="Furutani Y."/>
            <person name="Kawaguchi K."/>
            <person name="Nakanishi T."/>
        </authorList>
    </citation>
    <scope>NUCLEOTIDE SEQUENCE [LARGE SCALE GENOMIC DNA]</scope>
</reference>
<keyword evidence="5" id="KW-1185">Reference proteome</keyword>
<dbReference type="Pfam" id="PF18759">
    <property type="entry name" value="Plavaka"/>
    <property type="match status" value="1"/>
</dbReference>
<organism evidence="4 5">
    <name type="scientific">Sparassis crispa</name>
    <dbReference type="NCBI Taxonomy" id="139825"/>
    <lineage>
        <taxon>Eukaryota</taxon>
        <taxon>Fungi</taxon>
        <taxon>Dikarya</taxon>
        <taxon>Basidiomycota</taxon>
        <taxon>Agaricomycotina</taxon>
        <taxon>Agaricomycetes</taxon>
        <taxon>Polyporales</taxon>
        <taxon>Sparassidaceae</taxon>
        <taxon>Sparassis</taxon>
    </lineage>
</organism>
<dbReference type="InterPro" id="IPR013087">
    <property type="entry name" value="Znf_C2H2_type"/>
</dbReference>